<evidence type="ECO:0000313" key="3">
    <source>
        <dbReference type="Proteomes" id="UP000008553"/>
    </source>
</evidence>
<dbReference type="InParanoid" id="Q7R7J1"/>
<proteinExistence type="predicted"/>
<reference evidence="2 3" key="1">
    <citation type="journal article" date="2002" name="Nature">
        <title>Genome sequence and comparative analysis of the model rodent malaria parasite Plasmodium yoelii yoelii.</title>
        <authorList>
            <person name="Carlton J.M."/>
            <person name="Angiuoli S.V."/>
            <person name="Suh B.B."/>
            <person name="Kooij T.W."/>
            <person name="Pertea M."/>
            <person name="Silva J.C."/>
            <person name="Ermolaeva M.D."/>
            <person name="Allen J.E."/>
            <person name="Selengut J.D."/>
            <person name="Koo H.L."/>
            <person name="Peterson J.D."/>
            <person name="Pop M."/>
            <person name="Kosack D.S."/>
            <person name="Shumway M.F."/>
            <person name="Bidwell S.L."/>
            <person name="Shallom S.J."/>
            <person name="van Aken S.E."/>
            <person name="Riedmuller S.B."/>
            <person name="Feldblyum T.V."/>
            <person name="Cho J.K."/>
            <person name="Quackenbush J."/>
            <person name="Sedegah M."/>
            <person name="Shoaibi A."/>
            <person name="Cummings L.M."/>
            <person name="Florens L."/>
            <person name="Yates J.R."/>
            <person name="Raine J.D."/>
            <person name="Sinden R.E."/>
            <person name="Harris M.A."/>
            <person name="Cunningham D.A."/>
            <person name="Preiser P.R."/>
            <person name="Bergman L.W."/>
            <person name="Vaidya A.B."/>
            <person name="van Lin L.H."/>
            <person name="Janse C.J."/>
            <person name="Waters A.P."/>
            <person name="Smith H.O."/>
            <person name="White O.R."/>
            <person name="Salzberg S.L."/>
            <person name="Venter J.C."/>
            <person name="Fraser C.M."/>
            <person name="Hoffman S.L."/>
            <person name="Gardner M.J."/>
            <person name="Carucci D.J."/>
        </authorList>
    </citation>
    <scope>NUCLEOTIDE SEQUENCE [LARGE SCALE GENOMIC DNA]</scope>
    <source>
        <strain evidence="2 3">17XNL</strain>
    </source>
</reference>
<accession>Q7R7J1</accession>
<name>Q7R7J1_PLAYO</name>
<dbReference type="Proteomes" id="UP000008553">
    <property type="component" value="Unassembled WGS sequence"/>
</dbReference>
<gene>
    <name evidence="2" type="ORF">PY07595</name>
</gene>
<sequence>MHVISIENRQYNIIYKICFIHLTFLVIHKNMHINKKLNYRCIYTILLIFNCI</sequence>
<keyword evidence="1" id="KW-0472">Membrane</keyword>
<evidence type="ECO:0000313" key="2">
    <source>
        <dbReference type="EMBL" id="EAA20090.1"/>
    </source>
</evidence>
<dbReference type="PaxDb" id="73239-Q7R7J1"/>
<keyword evidence="3" id="KW-1185">Reference proteome</keyword>
<protein>
    <submittedName>
        <fullName evidence="2">Uncharacterized protein</fullName>
    </submittedName>
</protein>
<keyword evidence="1" id="KW-1133">Transmembrane helix</keyword>
<organism evidence="2 3">
    <name type="scientific">Plasmodium yoelii yoelii</name>
    <dbReference type="NCBI Taxonomy" id="73239"/>
    <lineage>
        <taxon>Eukaryota</taxon>
        <taxon>Sar</taxon>
        <taxon>Alveolata</taxon>
        <taxon>Apicomplexa</taxon>
        <taxon>Aconoidasida</taxon>
        <taxon>Haemosporida</taxon>
        <taxon>Plasmodiidae</taxon>
        <taxon>Plasmodium</taxon>
        <taxon>Plasmodium (Vinckeia)</taxon>
    </lineage>
</organism>
<feature type="transmembrane region" description="Helical" evidence="1">
    <location>
        <begin position="12"/>
        <end position="28"/>
    </location>
</feature>
<evidence type="ECO:0000256" key="1">
    <source>
        <dbReference type="SAM" id="Phobius"/>
    </source>
</evidence>
<dbReference type="EMBL" id="AABL01002816">
    <property type="protein sequence ID" value="EAA20090.1"/>
    <property type="molecule type" value="Genomic_DNA"/>
</dbReference>
<dbReference type="AlphaFoldDB" id="Q7R7J1"/>
<comment type="caution">
    <text evidence="2">The sequence shown here is derived from an EMBL/GenBank/DDBJ whole genome shotgun (WGS) entry which is preliminary data.</text>
</comment>
<keyword evidence="1" id="KW-0812">Transmembrane</keyword>